<evidence type="ECO:0000256" key="1">
    <source>
        <dbReference type="ARBA" id="ARBA00004370"/>
    </source>
</evidence>
<dbReference type="Gene3D" id="1.20.1070.10">
    <property type="entry name" value="Rhodopsin 7-helix transmembrane proteins"/>
    <property type="match status" value="2"/>
</dbReference>
<dbReference type="PRINTS" id="PR00237">
    <property type="entry name" value="GPCRRHODOPSN"/>
</dbReference>
<dbReference type="InterPro" id="IPR019427">
    <property type="entry name" value="7TM_GPCR_serpentine_rcpt_Srw"/>
</dbReference>
<dbReference type="Pfam" id="PF00001">
    <property type="entry name" value="7tm_1"/>
    <property type="match status" value="1"/>
</dbReference>
<evidence type="ECO:0000259" key="8">
    <source>
        <dbReference type="PROSITE" id="PS50262"/>
    </source>
</evidence>
<keyword evidence="10" id="KW-1185">Reference proteome</keyword>
<dbReference type="InterPro" id="IPR000276">
    <property type="entry name" value="GPCR_Rhodpsn"/>
</dbReference>
<evidence type="ECO:0000256" key="2">
    <source>
        <dbReference type="ARBA" id="ARBA00010663"/>
    </source>
</evidence>
<dbReference type="InterPro" id="IPR052954">
    <property type="entry name" value="GPCR-Ligand_Int"/>
</dbReference>
<accession>A0AAV8W896</accession>
<evidence type="ECO:0000256" key="5">
    <source>
        <dbReference type="ARBA" id="ARBA00023136"/>
    </source>
</evidence>
<evidence type="ECO:0000313" key="9">
    <source>
        <dbReference type="EMBL" id="KAJ8922265.1"/>
    </source>
</evidence>
<dbReference type="PROSITE" id="PS50262">
    <property type="entry name" value="G_PROTEIN_RECEP_F1_2"/>
    <property type="match status" value="1"/>
</dbReference>
<evidence type="ECO:0000256" key="6">
    <source>
        <dbReference type="SAM" id="MobiDB-lite"/>
    </source>
</evidence>
<dbReference type="CDD" id="cd14978">
    <property type="entry name" value="7tmA_FMRFamide_R-like"/>
    <property type="match status" value="1"/>
</dbReference>
<feature type="transmembrane region" description="Helical" evidence="7">
    <location>
        <begin position="421"/>
        <end position="440"/>
    </location>
</feature>
<feature type="transmembrane region" description="Helical" evidence="7">
    <location>
        <begin position="326"/>
        <end position="354"/>
    </location>
</feature>
<proteinExistence type="inferred from homology"/>
<evidence type="ECO:0000256" key="4">
    <source>
        <dbReference type="ARBA" id="ARBA00022989"/>
    </source>
</evidence>
<keyword evidence="4 7" id="KW-1133">Transmembrane helix</keyword>
<feature type="transmembrane region" description="Helical" evidence="7">
    <location>
        <begin position="24"/>
        <end position="44"/>
    </location>
</feature>
<reference evidence="9 10" key="1">
    <citation type="journal article" date="2023" name="Insect Mol. Biol.">
        <title>Genome sequencing provides insights into the evolution of gene families encoding plant cell wall-degrading enzymes in longhorned beetles.</title>
        <authorList>
            <person name="Shin N.R."/>
            <person name="Okamura Y."/>
            <person name="Kirsch R."/>
            <person name="Pauchet Y."/>
        </authorList>
    </citation>
    <scope>NUCLEOTIDE SEQUENCE [LARGE SCALE GENOMIC DNA]</scope>
    <source>
        <strain evidence="9">EAD_L_NR</strain>
    </source>
</reference>
<dbReference type="SMART" id="SM01381">
    <property type="entry name" value="7TM_GPCR_Srsx"/>
    <property type="match status" value="1"/>
</dbReference>
<keyword evidence="5 7" id="KW-0472">Membrane</keyword>
<dbReference type="PANTHER" id="PTHR46641:SF22">
    <property type="entry name" value="PROCTOLIN RECEPTOR, ISOFORM A"/>
    <property type="match status" value="1"/>
</dbReference>
<dbReference type="Proteomes" id="UP001159042">
    <property type="component" value="Unassembled WGS sequence"/>
</dbReference>
<feature type="transmembrane region" description="Helical" evidence="7">
    <location>
        <begin position="56"/>
        <end position="76"/>
    </location>
</feature>
<evidence type="ECO:0000313" key="10">
    <source>
        <dbReference type="Proteomes" id="UP001159042"/>
    </source>
</evidence>
<gene>
    <name evidence="9" type="ORF">NQ315_004203</name>
</gene>
<dbReference type="GO" id="GO:0008528">
    <property type="term" value="F:G protein-coupled peptide receptor activity"/>
    <property type="evidence" value="ECO:0007669"/>
    <property type="project" value="InterPro"/>
</dbReference>
<feature type="transmembrane region" description="Helical" evidence="7">
    <location>
        <begin position="138"/>
        <end position="158"/>
    </location>
</feature>
<comment type="caution">
    <text evidence="9">The sequence shown here is derived from an EMBL/GenBank/DDBJ whole genome shotgun (WGS) entry which is preliminary data.</text>
</comment>
<feature type="transmembrane region" description="Helical" evidence="7">
    <location>
        <begin position="378"/>
        <end position="401"/>
    </location>
</feature>
<comment type="subcellular location">
    <subcellularLocation>
        <location evidence="1">Membrane</location>
    </subcellularLocation>
</comment>
<name>A0AAV8W896_9CUCU</name>
<dbReference type="GO" id="GO:0016020">
    <property type="term" value="C:membrane"/>
    <property type="evidence" value="ECO:0007669"/>
    <property type="project" value="UniProtKB-SubCell"/>
</dbReference>
<feature type="transmembrane region" description="Helical" evidence="7">
    <location>
        <begin position="96"/>
        <end position="117"/>
    </location>
</feature>
<evidence type="ECO:0000256" key="3">
    <source>
        <dbReference type="ARBA" id="ARBA00022692"/>
    </source>
</evidence>
<sequence length="527" mass="60355">MNASAGDPETEAILQASRFWVQRVLVPITIMIGVAGNTITVMVLTRKRMRSSTNVYLSALAIADIIYLFFVFLLSFKHYSNIHDGKYVLYWRFLGMTYWFCDAASSTSIWLTVSFTVERYIAVCHPIKGKVFCTERRAKSIIVIVYMFCILTTASTAFEKQLNLINETCIQGCETDSKQLPLRHSSSANGTVHPHHHMSNHLPSGAMDDNYFSQLKKIILSNCTLQPCIIYVPHFPSPLNISRIKNVKSTVIENALEIESANMTSQLQEINLEPVLEKPPSQDEMVTNSSELDENKTNRSCCTQPKIRIEEESTKLGMNNTYTTIIYWYSALFFWLIPLTLIATFNSFLVRAVYLSQKLRRQMTNSQESVGLTHEKRITIMLIGVVVLFMICQTPTGSFLIYNNFYKSKNAREENINLRNFFNYLSILNASCNFLLYCFFSKKFRSTCRELFFARKKPKQDIIMLSSTKSKNSQKFNPYTQGVMRRNASEYHTPRNLETQSLTSSVPRTKSLIIRPIGKARSSDIIT</sequence>
<dbReference type="InterPro" id="IPR017452">
    <property type="entry name" value="GPCR_Rhodpsn_7TM"/>
</dbReference>
<dbReference type="PANTHER" id="PTHR46641">
    <property type="entry name" value="FMRFAMIDE RECEPTOR-RELATED"/>
    <property type="match status" value="1"/>
</dbReference>
<protein>
    <recommendedName>
        <fullName evidence="8">G-protein coupled receptors family 1 profile domain-containing protein</fullName>
    </recommendedName>
</protein>
<dbReference type="Pfam" id="PF10324">
    <property type="entry name" value="7TM_GPCR_Srw"/>
    <property type="match status" value="1"/>
</dbReference>
<dbReference type="SUPFAM" id="SSF81321">
    <property type="entry name" value="Family A G protein-coupled receptor-like"/>
    <property type="match status" value="2"/>
</dbReference>
<evidence type="ECO:0000256" key="7">
    <source>
        <dbReference type="SAM" id="Phobius"/>
    </source>
</evidence>
<organism evidence="9 10">
    <name type="scientific">Exocentrus adspersus</name>
    <dbReference type="NCBI Taxonomy" id="1586481"/>
    <lineage>
        <taxon>Eukaryota</taxon>
        <taxon>Metazoa</taxon>
        <taxon>Ecdysozoa</taxon>
        <taxon>Arthropoda</taxon>
        <taxon>Hexapoda</taxon>
        <taxon>Insecta</taxon>
        <taxon>Pterygota</taxon>
        <taxon>Neoptera</taxon>
        <taxon>Endopterygota</taxon>
        <taxon>Coleoptera</taxon>
        <taxon>Polyphaga</taxon>
        <taxon>Cucujiformia</taxon>
        <taxon>Chrysomeloidea</taxon>
        <taxon>Cerambycidae</taxon>
        <taxon>Lamiinae</taxon>
        <taxon>Acanthocinini</taxon>
        <taxon>Exocentrus</taxon>
    </lineage>
</organism>
<comment type="similarity">
    <text evidence="2">Belongs to the G-protein coupled receptor 1 family.</text>
</comment>
<feature type="domain" description="G-protein coupled receptors family 1 profile" evidence="8">
    <location>
        <begin position="36"/>
        <end position="437"/>
    </location>
</feature>
<dbReference type="EMBL" id="JANEYG010000007">
    <property type="protein sequence ID" value="KAJ8922265.1"/>
    <property type="molecule type" value="Genomic_DNA"/>
</dbReference>
<feature type="region of interest" description="Disordered" evidence="6">
    <location>
        <begin position="278"/>
        <end position="298"/>
    </location>
</feature>
<dbReference type="AlphaFoldDB" id="A0AAV8W896"/>
<keyword evidence="3 7" id="KW-0812">Transmembrane</keyword>